<dbReference type="InterPro" id="IPR004087">
    <property type="entry name" value="KH_dom"/>
</dbReference>
<dbReference type="PANTHER" id="PTHR13360:SF1">
    <property type="entry name" value="ACTIVATING SIGNAL COINTEGRATOR 1 COMPLEX SUBUNIT 1"/>
    <property type="match status" value="1"/>
</dbReference>
<protein>
    <recommendedName>
        <fullName evidence="2">K Homology domain-containing protein</fullName>
    </recommendedName>
</protein>
<dbReference type="SUPFAM" id="SSF54791">
    <property type="entry name" value="Eukaryotic type KH-domain (KH-domain type I)"/>
    <property type="match status" value="1"/>
</dbReference>
<dbReference type="GO" id="GO:0006355">
    <property type="term" value="P:regulation of DNA-templated transcription"/>
    <property type="evidence" value="ECO:0007669"/>
    <property type="project" value="TreeGrafter"/>
</dbReference>
<dbReference type="InterPro" id="IPR009210">
    <property type="entry name" value="ASCC1"/>
</dbReference>
<reference evidence="3" key="2">
    <citation type="submission" date="2025-09" db="UniProtKB">
        <authorList>
            <consortium name="Ensembl"/>
        </authorList>
    </citation>
    <scope>IDENTIFICATION</scope>
</reference>
<dbReference type="GO" id="GO:0005634">
    <property type="term" value="C:nucleus"/>
    <property type="evidence" value="ECO:0007669"/>
    <property type="project" value="TreeGrafter"/>
</dbReference>
<dbReference type="PANTHER" id="PTHR13360">
    <property type="entry name" value="ACTIVATING SIGNAL COINTEGRATOR 1 COMPLEX SUBUNIT 1"/>
    <property type="match status" value="1"/>
</dbReference>
<sequence length="416" mass="47233">MDIVRPPLVVLGTRVYRKNPVKEDSGSSTETTEVYYTDFPADEPSEYDLSMEKTEKGFHTSMHIPSVLCKHIVGKKGETRRRIEHETKTQISIPGPGIEGETVVSGREQEWIASACTRLELISSDARKRLPATHFMSVPLATPAFQEAFCTFQRDVLSNCSECRGMDSTIFQRPHRLHLTLCVLTLLSPHEVEQAVAHLNATAPLIRDIVGDEPLSVSICGVEYMNDDPAMVDILYGKVHTKDGSDRLQQLANGLVSHFSNTVFLKKDYEQVKLHLTLLNTTFRKKVVQGADSKTSKVEERRGFKDRESFDACKILKVRRQCFVAVYLWGHLHIACVKMVAFLSTDANPNPSFPRTFILFAFPSPSRISMLWTGIGHLRKEKYYEQTLTSASIWRDHIHICFKCLLFVKKKTFRPN</sequence>
<dbReference type="SMART" id="SM00322">
    <property type="entry name" value="KH"/>
    <property type="match status" value="1"/>
</dbReference>
<name>A0A8C4QVL9_EPTBU</name>
<dbReference type="Proteomes" id="UP000694388">
    <property type="component" value="Unplaced"/>
</dbReference>
<dbReference type="Pfam" id="PF10469">
    <property type="entry name" value="AKAP7_NLS"/>
    <property type="match status" value="1"/>
</dbReference>
<dbReference type="GO" id="GO:0006307">
    <property type="term" value="P:DNA alkylation repair"/>
    <property type="evidence" value="ECO:0007669"/>
    <property type="project" value="InterPro"/>
</dbReference>
<proteinExistence type="predicted"/>
<evidence type="ECO:0000313" key="3">
    <source>
        <dbReference type="Ensembl" id="ENSEBUP00000020001.1"/>
    </source>
</evidence>
<dbReference type="Gene3D" id="3.30.1370.10">
    <property type="entry name" value="K Homology domain, type 1"/>
    <property type="match status" value="1"/>
</dbReference>
<dbReference type="InterPro" id="IPR047538">
    <property type="entry name" value="KH-I_ASCC1"/>
</dbReference>
<dbReference type="GO" id="GO:0003723">
    <property type="term" value="F:RNA binding"/>
    <property type="evidence" value="ECO:0007669"/>
    <property type="project" value="UniProtKB-UniRule"/>
</dbReference>
<dbReference type="CDD" id="cd22419">
    <property type="entry name" value="KH-I_ASCC1"/>
    <property type="match status" value="1"/>
</dbReference>
<organism evidence="3 4">
    <name type="scientific">Eptatretus burgeri</name>
    <name type="common">Inshore hagfish</name>
    <dbReference type="NCBI Taxonomy" id="7764"/>
    <lineage>
        <taxon>Eukaryota</taxon>
        <taxon>Metazoa</taxon>
        <taxon>Chordata</taxon>
        <taxon>Craniata</taxon>
        <taxon>Vertebrata</taxon>
        <taxon>Cyclostomata</taxon>
        <taxon>Myxini</taxon>
        <taxon>Myxiniformes</taxon>
        <taxon>Myxinidae</taxon>
        <taxon>Eptatretinae</taxon>
        <taxon>Eptatretus</taxon>
    </lineage>
</organism>
<evidence type="ECO:0000313" key="4">
    <source>
        <dbReference type="Proteomes" id="UP000694388"/>
    </source>
</evidence>
<dbReference type="InterPro" id="IPR019510">
    <property type="entry name" value="AKAP7-like_phosphoesterase"/>
</dbReference>
<dbReference type="Gene3D" id="3.90.1140.10">
    <property type="entry name" value="Cyclic phosphodiesterase"/>
    <property type="match status" value="1"/>
</dbReference>
<evidence type="ECO:0000256" key="1">
    <source>
        <dbReference type="PROSITE-ProRule" id="PRU00117"/>
    </source>
</evidence>
<feature type="domain" description="K Homology" evidence="2">
    <location>
        <begin position="56"/>
        <end position="127"/>
    </location>
</feature>
<dbReference type="AlphaFoldDB" id="A0A8C4QVL9"/>
<dbReference type="GeneTree" id="ENSGT00390000018119"/>
<dbReference type="Ensembl" id="ENSEBUT00000020577.1">
    <property type="protein sequence ID" value="ENSEBUP00000020001.1"/>
    <property type="gene ID" value="ENSEBUG00000012423.1"/>
</dbReference>
<dbReference type="InterPro" id="IPR004088">
    <property type="entry name" value="KH_dom_type_1"/>
</dbReference>
<accession>A0A8C4QVL9</accession>
<dbReference type="PROSITE" id="PS50084">
    <property type="entry name" value="KH_TYPE_1"/>
    <property type="match status" value="1"/>
</dbReference>
<keyword evidence="4" id="KW-1185">Reference proteome</keyword>
<reference evidence="3" key="1">
    <citation type="submission" date="2025-08" db="UniProtKB">
        <authorList>
            <consortium name="Ensembl"/>
        </authorList>
    </citation>
    <scope>IDENTIFICATION</scope>
</reference>
<dbReference type="PIRSF" id="PIRSF027019">
    <property type="entry name" value="Euk_LigT"/>
    <property type="match status" value="1"/>
</dbReference>
<evidence type="ECO:0000259" key="2">
    <source>
        <dbReference type="SMART" id="SM00322"/>
    </source>
</evidence>
<keyword evidence="1" id="KW-0694">RNA-binding</keyword>
<dbReference type="Pfam" id="PF00013">
    <property type="entry name" value="KH_1"/>
    <property type="match status" value="1"/>
</dbReference>
<dbReference type="InterPro" id="IPR036612">
    <property type="entry name" value="KH_dom_type_1_sf"/>
</dbReference>